<feature type="transmembrane region" description="Helical" evidence="3">
    <location>
        <begin position="421"/>
        <end position="442"/>
    </location>
</feature>
<evidence type="ECO:0000313" key="5">
    <source>
        <dbReference type="Proteomes" id="UP001174932"/>
    </source>
</evidence>
<dbReference type="InterPro" id="IPR050445">
    <property type="entry name" value="Bact_polysacc_biosynth/exp"/>
</dbReference>
<protein>
    <recommendedName>
        <fullName evidence="6">Capsular polysaccharide transport system permease protein</fullName>
    </recommendedName>
</protein>
<feature type="compositionally biased region" description="Polar residues" evidence="2">
    <location>
        <begin position="1"/>
        <end position="16"/>
    </location>
</feature>
<organism evidence="4 5">
    <name type="scientific">Rhizobium alvei</name>
    <dbReference type="NCBI Taxonomy" id="1132659"/>
    <lineage>
        <taxon>Bacteria</taxon>
        <taxon>Pseudomonadati</taxon>
        <taxon>Pseudomonadota</taxon>
        <taxon>Alphaproteobacteria</taxon>
        <taxon>Hyphomicrobiales</taxon>
        <taxon>Rhizobiaceae</taxon>
        <taxon>Rhizobium/Agrobacterium group</taxon>
        <taxon>Rhizobium</taxon>
    </lineage>
</organism>
<dbReference type="PANTHER" id="PTHR32309">
    <property type="entry name" value="TYROSINE-PROTEIN KINASE"/>
    <property type="match status" value="1"/>
</dbReference>
<proteinExistence type="predicted"/>
<feature type="region of interest" description="Disordered" evidence="2">
    <location>
        <begin position="1"/>
        <end position="64"/>
    </location>
</feature>
<evidence type="ECO:0008006" key="6">
    <source>
        <dbReference type="Google" id="ProtNLM"/>
    </source>
</evidence>
<dbReference type="PANTHER" id="PTHR32309:SF13">
    <property type="entry name" value="FERRIC ENTEROBACTIN TRANSPORT PROTEIN FEPE"/>
    <property type="match status" value="1"/>
</dbReference>
<feature type="compositionally biased region" description="Low complexity" evidence="2">
    <location>
        <begin position="42"/>
        <end position="52"/>
    </location>
</feature>
<gene>
    <name evidence="4" type="ORF">Q4481_01935</name>
</gene>
<reference evidence="4" key="2">
    <citation type="submission" date="2023-07" db="EMBL/GenBank/DDBJ databases">
        <authorList>
            <person name="Shen H."/>
        </authorList>
    </citation>
    <scope>NUCLEOTIDE SEQUENCE</scope>
    <source>
        <strain evidence="4">TNR-22</strain>
    </source>
</reference>
<dbReference type="RefSeq" id="WP_304374579.1">
    <property type="nucleotide sequence ID" value="NZ_JAUOZU010000001.1"/>
</dbReference>
<dbReference type="EMBL" id="JAUOZU010000001">
    <property type="protein sequence ID" value="MDO6962696.1"/>
    <property type="molecule type" value="Genomic_DNA"/>
</dbReference>
<evidence type="ECO:0000256" key="1">
    <source>
        <dbReference type="SAM" id="Coils"/>
    </source>
</evidence>
<feature type="transmembrane region" description="Helical" evidence="3">
    <location>
        <begin position="80"/>
        <end position="102"/>
    </location>
</feature>
<reference evidence="4" key="1">
    <citation type="journal article" date="2015" name="Int. J. Syst. Evol. Microbiol.">
        <title>Rhizobium alvei sp. nov., isolated from a freshwater river.</title>
        <authorList>
            <person name="Sheu S.Y."/>
            <person name="Huang H.W."/>
            <person name="Young C.C."/>
            <person name="Chen W.M."/>
        </authorList>
    </citation>
    <scope>NUCLEOTIDE SEQUENCE</scope>
    <source>
        <strain evidence="4">TNR-22</strain>
    </source>
</reference>
<evidence type="ECO:0000256" key="2">
    <source>
        <dbReference type="SAM" id="MobiDB-lite"/>
    </source>
</evidence>
<keyword evidence="3" id="KW-0472">Membrane</keyword>
<evidence type="ECO:0000313" key="4">
    <source>
        <dbReference type="EMBL" id="MDO6962696.1"/>
    </source>
</evidence>
<accession>A0ABT8YGE4</accession>
<comment type="caution">
    <text evidence="4">The sequence shown here is derived from an EMBL/GenBank/DDBJ whole genome shotgun (WGS) entry which is preliminary data.</text>
</comment>
<dbReference type="Proteomes" id="UP001174932">
    <property type="component" value="Unassembled WGS sequence"/>
</dbReference>
<keyword evidence="3" id="KW-0812">Transmembrane</keyword>
<keyword evidence="3" id="KW-1133">Transmembrane helix</keyword>
<keyword evidence="1" id="KW-0175">Coiled coil</keyword>
<name>A0ABT8YGE4_9HYPH</name>
<sequence>MTVFEPTSSGNDSSNEPIKFTASKDERRAERQRRRLEKAMLASAAPTASTAEPEPPLLDPELSVAGEPNFQKRERLTSKISWTSVSFILLVILPTILTGLYYTVIASPQYEVEAQFSVRGSNQSSIATLGLGAILGNSVQSGDSYIVASYVQSLQLIRDVKSELNIDLRSFYARPGIDWLYRIDPNMPLEKFADYWADMTEVSFNSTTGNTTLLVYGFTADDTKKIADAVLKVSEKLVNDLSESSRQQLTVVASKQVDRAEDRLRKVREQIRRLRTQEKAFDPAQIAALEGTLTSSLESQLSGLRSRLSALLKSVSKDSPSAVVLQRQIDALEQQLEEQKSKLGTPDPKSKATDLAGDSNLAEVLNKFEELTVEQGFATQAYTTALAAFETSLAEAQKQERYFATFVAPTKPEIALYPMRLLDSFIAFLVYVALWLVCQFLYRSFRDHAI</sequence>
<evidence type="ECO:0000256" key="3">
    <source>
        <dbReference type="SAM" id="Phobius"/>
    </source>
</evidence>
<keyword evidence="5" id="KW-1185">Reference proteome</keyword>
<feature type="coiled-coil region" evidence="1">
    <location>
        <begin position="250"/>
        <end position="277"/>
    </location>
</feature>